<protein>
    <submittedName>
        <fullName evidence="1">Uncharacterized protein</fullName>
    </submittedName>
</protein>
<proteinExistence type="predicted"/>
<keyword evidence="2" id="KW-1185">Reference proteome</keyword>
<comment type="caution">
    <text evidence="1">The sequence shown here is derived from an EMBL/GenBank/DDBJ whole genome shotgun (WGS) entry which is preliminary data.</text>
</comment>
<dbReference type="RefSeq" id="WP_386709832.1">
    <property type="nucleotide sequence ID" value="NZ_JBHRYF010000008.1"/>
</dbReference>
<name>A0ABV7UTT5_9GAMM</name>
<sequence>MTLPRSLDPADLRHSLPGFARWFRYPLHADDFHPLRASDDAGARLLGYYAAKPLYGKIDARGRVDRSAGFNGEVVAVFLPSPARSWRRARLIRTRMPRHRVRRADGTRNWPAIRRAAEVAIRRSR</sequence>
<dbReference type="EMBL" id="JBHRYF010000008">
    <property type="protein sequence ID" value="MFC3660422.1"/>
    <property type="molecule type" value="Genomic_DNA"/>
</dbReference>
<dbReference type="Proteomes" id="UP001595724">
    <property type="component" value="Unassembled WGS sequence"/>
</dbReference>
<gene>
    <name evidence="1" type="ORF">ACFOM9_10130</name>
</gene>
<reference evidence="2" key="1">
    <citation type="journal article" date="2019" name="Int. J. Syst. Evol. Microbiol.">
        <title>The Global Catalogue of Microorganisms (GCM) 10K type strain sequencing project: providing services to taxonomists for standard genome sequencing and annotation.</title>
        <authorList>
            <consortium name="The Broad Institute Genomics Platform"/>
            <consortium name="The Broad Institute Genome Sequencing Center for Infectious Disease"/>
            <person name="Wu L."/>
            <person name="Ma J."/>
        </authorList>
    </citation>
    <scope>NUCLEOTIDE SEQUENCE [LARGE SCALE GENOMIC DNA]</scope>
    <source>
        <strain evidence="2">KCTC 42211</strain>
    </source>
</reference>
<evidence type="ECO:0000313" key="2">
    <source>
        <dbReference type="Proteomes" id="UP001595724"/>
    </source>
</evidence>
<evidence type="ECO:0000313" key="1">
    <source>
        <dbReference type="EMBL" id="MFC3660422.1"/>
    </source>
</evidence>
<organism evidence="1 2">
    <name type="scientific">Luteimonas notoginsengisoli</name>
    <dbReference type="NCBI Taxonomy" id="1578200"/>
    <lineage>
        <taxon>Bacteria</taxon>
        <taxon>Pseudomonadati</taxon>
        <taxon>Pseudomonadota</taxon>
        <taxon>Gammaproteobacteria</taxon>
        <taxon>Lysobacterales</taxon>
        <taxon>Lysobacteraceae</taxon>
        <taxon>Luteimonas</taxon>
    </lineage>
</organism>
<accession>A0ABV7UTT5</accession>